<gene>
    <name evidence="9" type="ORF">IFR04_010909</name>
</gene>
<proteinExistence type="inferred from homology"/>
<dbReference type="Proteomes" id="UP000664132">
    <property type="component" value="Unassembled WGS sequence"/>
</dbReference>
<evidence type="ECO:0000256" key="1">
    <source>
        <dbReference type="ARBA" id="ARBA00006249"/>
    </source>
</evidence>
<reference evidence="9" key="1">
    <citation type="submission" date="2021-02" db="EMBL/GenBank/DDBJ databases">
        <title>Genome sequence Cadophora malorum strain M34.</title>
        <authorList>
            <person name="Stefanovic E."/>
            <person name="Vu D."/>
            <person name="Scully C."/>
            <person name="Dijksterhuis J."/>
            <person name="Roader J."/>
            <person name="Houbraken J."/>
        </authorList>
    </citation>
    <scope>NUCLEOTIDE SEQUENCE</scope>
    <source>
        <strain evidence="9">M34</strain>
    </source>
</reference>
<evidence type="ECO:0000256" key="2">
    <source>
        <dbReference type="ARBA" id="ARBA00022487"/>
    </source>
</evidence>
<keyword evidence="6" id="KW-0106">Calcium</keyword>
<dbReference type="Gene3D" id="3.40.50.1820">
    <property type="entry name" value="alpha/beta hydrolase"/>
    <property type="match status" value="1"/>
</dbReference>
<dbReference type="Pfam" id="PF07519">
    <property type="entry name" value="Tannase"/>
    <property type="match status" value="1"/>
</dbReference>
<dbReference type="InterPro" id="IPR011118">
    <property type="entry name" value="Tannase/feruloyl_esterase"/>
</dbReference>
<name>A0A8H7T9P8_9HELO</name>
<evidence type="ECO:0000313" key="10">
    <source>
        <dbReference type="Proteomes" id="UP000664132"/>
    </source>
</evidence>
<accession>A0A8H7T9P8</accession>
<evidence type="ECO:0000256" key="4">
    <source>
        <dbReference type="ARBA" id="ARBA00022729"/>
    </source>
</evidence>
<dbReference type="EMBL" id="JAFJYH010000202">
    <property type="protein sequence ID" value="KAG4415959.1"/>
    <property type="molecule type" value="Genomic_DNA"/>
</dbReference>
<keyword evidence="5 8" id="KW-0378">Hydrolase</keyword>
<evidence type="ECO:0000256" key="5">
    <source>
        <dbReference type="ARBA" id="ARBA00022801"/>
    </source>
</evidence>
<dbReference type="GO" id="GO:0046872">
    <property type="term" value="F:metal ion binding"/>
    <property type="evidence" value="ECO:0007669"/>
    <property type="project" value="UniProtKB-KW"/>
</dbReference>
<dbReference type="EC" id="3.1.1.-" evidence="8"/>
<keyword evidence="7" id="KW-1015">Disulfide bond</keyword>
<keyword evidence="2" id="KW-0719">Serine esterase</keyword>
<evidence type="ECO:0000313" key="9">
    <source>
        <dbReference type="EMBL" id="KAG4415959.1"/>
    </source>
</evidence>
<keyword evidence="3" id="KW-0479">Metal-binding</keyword>
<dbReference type="OrthoDB" id="3039123at2759"/>
<organism evidence="9 10">
    <name type="scientific">Cadophora malorum</name>
    <dbReference type="NCBI Taxonomy" id="108018"/>
    <lineage>
        <taxon>Eukaryota</taxon>
        <taxon>Fungi</taxon>
        <taxon>Dikarya</taxon>
        <taxon>Ascomycota</taxon>
        <taxon>Pezizomycotina</taxon>
        <taxon>Leotiomycetes</taxon>
        <taxon>Helotiales</taxon>
        <taxon>Ploettnerulaceae</taxon>
        <taxon>Cadophora</taxon>
    </lineage>
</organism>
<dbReference type="PANTHER" id="PTHR33938">
    <property type="entry name" value="FERULOYL ESTERASE B-RELATED"/>
    <property type="match status" value="1"/>
</dbReference>
<evidence type="ECO:0000256" key="6">
    <source>
        <dbReference type="ARBA" id="ARBA00022837"/>
    </source>
</evidence>
<dbReference type="PANTHER" id="PTHR33938:SF8">
    <property type="entry name" value="CARBOXYLIC ESTER HYDROLASE"/>
    <property type="match status" value="1"/>
</dbReference>
<dbReference type="InterPro" id="IPR029058">
    <property type="entry name" value="AB_hydrolase_fold"/>
</dbReference>
<comment type="caution">
    <text evidence="9">The sequence shown here is derived from an EMBL/GenBank/DDBJ whole genome shotgun (WGS) entry which is preliminary data.</text>
</comment>
<dbReference type="GO" id="GO:0030600">
    <property type="term" value="F:feruloyl esterase activity"/>
    <property type="evidence" value="ECO:0007669"/>
    <property type="project" value="UniProtKB-ARBA"/>
</dbReference>
<keyword evidence="4" id="KW-0732">Signal</keyword>
<evidence type="ECO:0000256" key="7">
    <source>
        <dbReference type="ARBA" id="ARBA00023157"/>
    </source>
</evidence>
<protein>
    <recommendedName>
        <fullName evidence="8">Carboxylic ester hydrolase</fullName>
        <ecNumber evidence="8">3.1.1.-</ecNumber>
    </recommendedName>
</protein>
<evidence type="ECO:0000256" key="8">
    <source>
        <dbReference type="RuleBase" id="RU361238"/>
    </source>
</evidence>
<keyword evidence="10" id="KW-1185">Reference proteome</keyword>
<dbReference type="AlphaFoldDB" id="A0A8H7T9P8"/>
<evidence type="ECO:0000256" key="3">
    <source>
        <dbReference type="ARBA" id="ARBA00022723"/>
    </source>
</evidence>
<dbReference type="SUPFAM" id="SSF53474">
    <property type="entry name" value="alpha/beta-Hydrolases"/>
    <property type="match status" value="1"/>
</dbReference>
<comment type="similarity">
    <text evidence="1 8">Belongs to the tannase family.</text>
</comment>
<sequence>MGFPTVASALASRAIECAPSAFALPALPGAEILAFNVAHVSKFTLDTPFFIPSLAFEAPEDGLSFCNISVTYTHPGQQDTINTQIWLPDAWNERFMGNGGGGWVAGYFDPALAWAVSQGYSAGSTDGGHAATTPASEWGVLSPGNINLYALQDLASLSLNDMALLGKFLSSAYYGKSPDYAYWKGCSQGGRQGMMMAQRYPDAYQGILAEAPAFNWNTFIPSAYWPQTIMNKLNVYPQACELNAFTAAAIQACDALDGVIDGIISLPSLCRFDPFTLVGQNFSCDGSAKTFSNEAAMVVNGTWTGPTNEDGKSIWPGLTHDSSLLAHSNTTCVANGTCTGLPFIVSADWIQYFLKKNASFELTSLTPDQFPEIVDASIDQFQSIIGTENPNLSGFRDAGGKLLTFHGIADEYIPYQGTAWYHDRVEARDAGVDKYFRHFEAPGVAHCYGGIGAYPSNALHSLIDWVENGNPPNVLKAEASQARQDGKIWERDLCLYPTISVYQGGDPAISSSYKCV</sequence>